<gene>
    <name evidence="4" type="ORF">WR25_03091</name>
</gene>
<name>A0A2A2L630_9BILA</name>
<dbReference type="Proteomes" id="UP000218231">
    <property type="component" value="Unassembled WGS sequence"/>
</dbReference>
<keyword evidence="2" id="KW-0812">Transmembrane</keyword>
<feature type="compositionally biased region" description="Basic and acidic residues" evidence="1">
    <location>
        <begin position="255"/>
        <end position="266"/>
    </location>
</feature>
<feature type="transmembrane region" description="Helical" evidence="2">
    <location>
        <begin position="12"/>
        <end position="35"/>
    </location>
</feature>
<dbReference type="OrthoDB" id="5810293at2759"/>
<dbReference type="AlphaFoldDB" id="A0A2A2L630"/>
<keyword evidence="3" id="KW-0732">Signal</keyword>
<evidence type="ECO:0000256" key="2">
    <source>
        <dbReference type="SAM" id="Phobius"/>
    </source>
</evidence>
<evidence type="ECO:0000256" key="1">
    <source>
        <dbReference type="SAM" id="MobiDB-lite"/>
    </source>
</evidence>
<evidence type="ECO:0000313" key="5">
    <source>
        <dbReference type="Proteomes" id="UP000218231"/>
    </source>
</evidence>
<keyword evidence="2" id="KW-1133">Transmembrane helix</keyword>
<evidence type="ECO:0000256" key="3">
    <source>
        <dbReference type="SAM" id="SignalP"/>
    </source>
</evidence>
<feature type="chain" id="PRO_5013240152" evidence="3">
    <location>
        <begin position="21"/>
        <end position="266"/>
    </location>
</feature>
<feature type="region of interest" description="Disordered" evidence="1">
    <location>
        <begin position="230"/>
        <end position="266"/>
    </location>
</feature>
<keyword evidence="2" id="KW-0472">Membrane</keyword>
<feature type="signal peptide" evidence="3">
    <location>
        <begin position="1"/>
        <end position="20"/>
    </location>
</feature>
<organism evidence="4 5">
    <name type="scientific">Diploscapter pachys</name>
    <dbReference type="NCBI Taxonomy" id="2018661"/>
    <lineage>
        <taxon>Eukaryota</taxon>
        <taxon>Metazoa</taxon>
        <taxon>Ecdysozoa</taxon>
        <taxon>Nematoda</taxon>
        <taxon>Chromadorea</taxon>
        <taxon>Rhabditida</taxon>
        <taxon>Rhabditina</taxon>
        <taxon>Rhabditomorpha</taxon>
        <taxon>Rhabditoidea</taxon>
        <taxon>Rhabditidae</taxon>
        <taxon>Diploscapter</taxon>
    </lineage>
</organism>
<sequence>MNSFPLFCLYFAFPFSYCLCLCLSVCLSVFVCLCSHPETRRRAFRIHLLLGKNISKKTINLELQLDENGCPICPLCNEKVAESKWEQHVRYERENLVTIIGSVKCHKLSIEAHSSTSTLPTPNDLKKREIELNRIRSNQQKRINLKRGAIAGFRDSLTPYSRQSNEESGTSESPEIKKEDDSFSNLKCSVCQNSCEFAIVTSQTDRPRCQQCFGAGRLLVTNLNFSGSPLALTTQPPANSPPPSTSLNGHSGSPPEKKFRSDQPVH</sequence>
<keyword evidence="5" id="KW-1185">Reference proteome</keyword>
<dbReference type="STRING" id="2018661.A0A2A2L630"/>
<reference evidence="4 5" key="1">
    <citation type="journal article" date="2017" name="Curr. Biol.">
        <title>Genome architecture and evolution of a unichromosomal asexual nematode.</title>
        <authorList>
            <person name="Fradin H."/>
            <person name="Zegar C."/>
            <person name="Gutwein M."/>
            <person name="Lucas J."/>
            <person name="Kovtun M."/>
            <person name="Corcoran D."/>
            <person name="Baugh L.R."/>
            <person name="Kiontke K."/>
            <person name="Gunsalus K."/>
            <person name="Fitch D.H."/>
            <person name="Piano F."/>
        </authorList>
    </citation>
    <scope>NUCLEOTIDE SEQUENCE [LARGE SCALE GENOMIC DNA]</scope>
    <source>
        <strain evidence="4">PF1309</strain>
    </source>
</reference>
<feature type="region of interest" description="Disordered" evidence="1">
    <location>
        <begin position="156"/>
        <end position="178"/>
    </location>
</feature>
<protein>
    <submittedName>
        <fullName evidence="4">Uncharacterized protein</fullName>
    </submittedName>
</protein>
<proteinExistence type="predicted"/>
<comment type="caution">
    <text evidence="4">The sequence shown here is derived from an EMBL/GenBank/DDBJ whole genome shotgun (WGS) entry which is preliminary data.</text>
</comment>
<evidence type="ECO:0000313" key="4">
    <source>
        <dbReference type="EMBL" id="PAV81603.1"/>
    </source>
</evidence>
<accession>A0A2A2L630</accession>
<feature type="compositionally biased region" description="Polar residues" evidence="1">
    <location>
        <begin position="158"/>
        <end position="173"/>
    </location>
</feature>
<dbReference type="EMBL" id="LIAE01007151">
    <property type="protein sequence ID" value="PAV81603.1"/>
    <property type="molecule type" value="Genomic_DNA"/>
</dbReference>